<proteinExistence type="predicted"/>
<evidence type="ECO:0000313" key="2">
    <source>
        <dbReference type="Proteomes" id="UP000225347"/>
    </source>
</evidence>
<sequence>MTVKESYIMARKKNLRNKNSDIKVVPDKEKESILSKLYHNKLLRSKVDNALDEDMSYDDIIELCKEYDLELSKSAITRYKSKRKEAIENGWDLGELIDKRKKTSVKDIKEKETPILEEEQLSPFEQSKHHTQTIYDDIQVLDMIISKGAKGLEFVETLDPALMIRAMETKDKITGNQLKGMSFIGLRELQLKQTAQDTAMSEVLLEFIPEEKHEEVLQRLEELQNEFYKNLDLDEESRKLKEALDRVGYTI</sequence>
<protein>
    <submittedName>
        <fullName evidence="1">Uncharacterized protein</fullName>
    </submittedName>
</protein>
<dbReference type="EMBL" id="KY779849">
    <property type="protein sequence ID" value="ARQ96133.1"/>
    <property type="molecule type" value="Genomic_DNA"/>
</dbReference>
<gene>
    <name evidence="1" type="ORF">qdsa002_176</name>
</gene>
<evidence type="ECO:0000313" key="1">
    <source>
        <dbReference type="EMBL" id="ARQ96133.1"/>
    </source>
</evidence>
<dbReference type="Proteomes" id="UP000225347">
    <property type="component" value="Segment"/>
</dbReference>
<reference evidence="1 2" key="1">
    <citation type="submission" date="2017-03" db="EMBL/GenBank/DDBJ databases">
        <title>Efficacy of two virulent bacteriophages, qdsa001 and qdsa002, against Staphylococcus aureus biofilms and their genome analysis.</title>
        <authorList>
            <person name="Lv X."/>
            <person name="Wang J."/>
            <person name="Lin H."/>
        </authorList>
    </citation>
    <scope>NUCLEOTIDE SEQUENCE [LARGE SCALE GENOMIC DNA]</scope>
</reference>
<name>A0A1X9SJ83_9CAUD</name>
<organism evidence="1 2">
    <name type="scientific">Staphylococcus phage qdsa002</name>
    <dbReference type="NCBI Taxonomy" id="1970746"/>
    <lineage>
        <taxon>Viruses</taxon>
        <taxon>Duplodnaviria</taxon>
        <taxon>Heunggongvirae</taxon>
        <taxon>Uroviricota</taxon>
        <taxon>Caudoviricetes</taxon>
        <taxon>Herelleviridae</taxon>
        <taxon>Twortvirinae</taxon>
        <taxon>Kayvirus</taxon>
        <taxon>Kayvirus G15</taxon>
    </lineage>
</organism>
<accession>A0A1X9SJ83</accession>